<keyword evidence="1" id="KW-0645">Protease</keyword>
<keyword evidence="1" id="KW-0031">Aminopeptidase</keyword>
<reference evidence="1" key="1">
    <citation type="submission" date="2022-10" db="EMBL/GenBank/DDBJ databases">
        <title>Culturing micro-colonial fungi from biological soil crusts in the Mojave desert and describing Neophaeococcomyces mojavensis, and introducing the new genera and species Taxawa tesnikishii.</title>
        <authorList>
            <person name="Kurbessoian T."/>
            <person name="Stajich J.E."/>
        </authorList>
    </citation>
    <scope>NUCLEOTIDE SEQUENCE</scope>
    <source>
        <strain evidence="1">JES_112</strain>
    </source>
</reference>
<comment type="caution">
    <text evidence="1">The sequence shown here is derived from an EMBL/GenBank/DDBJ whole genome shotgun (WGS) entry which is preliminary data.</text>
</comment>
<dbReference type="EMBL" id="JAPDRQ010000086">
    <property type="protein sequence ID" value="KAJ9655949.1"/>
    <property type="molecule type" value="Genomic_DNA"/>
</dbReference>
<sequence>MSVKSFKINIPDTELELLQQKLALTRLSKYQPEWTEENGIDGKYLRDALTYWQKEYSWRKVEEKLNRMPQFTTSIDVGDFGALTIHFVHARAVSSKKKAIPLLFLHGWPGSFMEIEKGLPLLLRAGFDVVAPSLPGYGFSSYPKKKGFNLRHHAEVMNKLMLQLGYPEYVIQGGDWGSNIVHAMGILFPDNIQAIHRNMFETRSPQWPEGKEPEYTASEQAHLDRAFTWFRKQNLAYAQIHVQRPLTMGTMLTDSPMGLFTWFADKLITWSDAYPWTFDEMITFTMLHYFAVDGPTTGLVMYHENPEAGFAEYMQEYVKVPCGFSAVPKELMVMPRSWAQMATNCVFYKEHTKGGHFAMWERPEMLVEDMIEFFEMVWKEK</sequence>
<name>A0ACC3A655_9EURO</name>
<organism evidence="1 2">
    <name type="scientific">Neophaeococcomyces mojaviensis</name>
    <dbReference type="NCBI Taxonomy" id="3383035"/>
    <lineage>
        <taxon>Eukaryota</taxon>
        <taxon>Fungi</taxon>
        <taxon>Dikarya</taxon>
        <taxon>Ascomycota</taxon>
        <taxon>Pezizomycotina</taxon>
        <taxon>Eurotiomycetes</taxon>
        <taxon>Chaetothyriomycetidae</taxon>
        <taxon>Chaetothyriales</taxon>
        <taxon>Chaetothyriales incertae sedis</taxon>
        <taxon>Neophaeococcomyces</taxon>
    </lineage>
</organism>
<dbReference type="Proteomes" id="UP001172386">
    <property type="component" value="Unassembled WGS sequence"/>
</dbReference>
<proteinExistence type="predicted"/>
<dbReference type="EC" id="3.4.11.19" evidence="1"/>
<keyword evidence="2" id="KW-1185">Reference proteome</keyword>
<evidence type="ECO:0000313" key="1">
    <source>
        <dbReference type="EMBL" id="KAJ9655949.1"/>
    </source>
</evidence>
<keyword evidence="1" id="KW-0378">Hydrolase</keyword>
<gene>
    <name evidence="1" type="primary">GPI2_2</name>
    <name evidence="1" type="ORF">H2198_005297</name>
</gene>
<protein>
    <submittedName>
        <fullName evidence="1">Glycosylphosphatidylinositol anchor biosynthesis</fullName>
        <ecNumber evidence="1">3.4.11.19</ecNumber>
    </submittedName>
</protein>
<accession>A0ACC3A655</accession>
<evidence type="ECO:0000313" key="2">
    <source>
        <dbReference type="Proteomes" id="UP001172386"/>
    </source>
</evidence>